<feature type="domain" description="AsmA" evidence="1">
    <location>
        <begin position="234"/>
        <end position="408"/>
    </location>
</feature>
<organism evidence="2 3">
    <name type="scientific">Legionella dresdenensis</name>
    <dbReference type="NCBI Taxonomy" id="450200"/>
    <lineage>
        <taxon>Bacteria</taxon>
        <taxon>Pseudomonadati</taxon>
        <taxon>Pseudomonadota</taxon>
        <taxon>Gammaproteobacteria</taxon>
        <taxon>Legionellales</taxon>
        <taxon>Legionellaceae</taxon>
        <taxon>Legionella</taxon>
    </lineage>
</organism>
<protein>
    <submittedName>
        <fullName evidence="2">AsmA family protein</fullName>
    </submittedName>
</protein>
<feature type="domain" description="AsmA" evidence="1">
    <location>
        <begin position="3"/>
        <end position="138"/>
    </location>
</feature>
<evidence type="ECO:0000313" key="3">
    <source>
        <dbReference type="Proteomes" id="UP001595758"/>
    </source>
</evidence>
<keyword evidence="3" id="KW-1185">Reference proteome</keyword>
<reference evidence="3" key="1">
    <citation type="journal article" date="2019" name="Int. J. Syst. Evol. Microbiol.">
        <title>The Global Catalogue of Microorganisms (GCM) 10K type strain sequencing project: providing services to taxonomists for standard genome sequencing and annotation.</title>
        <authorList>
            <consortium name="The Broad Institute Genomics Platform"/>
            <consortium name="The Broad Institute Genome Sequencing Center for Infectious Disease"/>
            <person name="Wu L."/>
            <person name="Ma J."/>
        </authorList>
    </citation>
    <scope>NUCLEOTIDE SEQUENCE [LARGE SCALE GENOMIC DNA]</scope>
    <source>
        <strain evidence="3">CCUG 59858</strain>
    </source>
</reference>
<dbReference type="RefSeq" id="WP_382340429.1">
    <property type="nucleotide sequence ID" value="NZ_JBHSAB010000001.1"/>
</dbReference>
<dbReference type="EMBL" id="JBHSAB010000001">
    <property type="protein sequence ID" value="MFC3907768.1"/>
    <property type="molecule type" value="Genomic_DNA"/>
</dbReference>
<comment type="caution">
    <text evidence="2">The sequence shown here is derived from an EMBL/GenBank/DDBJ whole genome shotgun (WGS) entry which is preliminary data.</text>
</comment>
<dbReference type="Proteomes" id="UP001595758">
    <property type="component" value="Unassembled WGS sequence"/>
</dbReference>
<dbReference type="InterPro" id="IPR052894">
    <property type="entry name" value="AsmA-related"/>
</dbReference>
<dbReference type="InterPro" id="IPR007844">
    <property type="entry name" value="AsmA"/>
</dbReference>
<dbReference type="PANTHER" id="PTHR30441:SF8">
    <property type="entry name" value="DUF748 DOMAIN-CONTAINING PROTEIN"/>
    <property type="match status" value="1"/>
</dbReference>
<name>A0ABV8CBV2_9GAMM</name>
<sequence length="510" mass="56320">MKIIKKLIVCLLVLFLAFTTFLGILSKTISPEIVRKYVNTELTALTSQPAQINGDISWQLLPLPGIRLSGIEIGNTNNSKNYSVAIEKLLFNLKIAPLLRGKLVFSEIKANGFKIEINSDLPWSSIPPLKPEEEPKPAGIRQRFDIERLILSRGQFVFIENGKTVNLSGIQLSAENINLNQDSVQLHLKTRLHYLNPGQHQAHGSLLFKGCASLSKGVLDNPKSFLHLTSLDGQLTVRDLIIDKVRINKAKAVTSFKHGILQLNPVTIGFYQGEAIGDLRYEPTDKNLQLNFAASNLNSGLLTSDLFDSALLKGKLDFSLHTQSVLHKGSWLNRTAGNGKISIRDGALSTVNLHSIMQNASNTLGQITGLTKPEQRNISQALLNVSAANQGETPFEIASMQYQLNNNVLRSDNLFLKTAILKLKGNGQLRLDSYNLSGAILAYVIAPDANMNQIQQLLGGYFPLTVSGTLTQPVILPDLKKINPTLTQMWLKERLTKPVIKLKEQLKALF</sequence>
<evidence type="ECO:0000313" key="2">
    <source>
        <dbReference type="EMBL" id="MFC3907768.1"/>
    </source>
</evidence>
<gene>
    <name evidence="2" type="ORF">ACFORL_01565</name>
</gene>
<accession>A0ABV8CBV2</accession>
<dbReference type="PANTHER" id="PTHR30441">
    <property type="entry name" value="DUF748 DOMAIN-CONTAINING PROTEIN"/>
    <property type="match status" value="1"/>
</dbReference>
<dbReference type="Pfam" id="PF05170">
    <property type="entry name" value="AsmA"/>
    <property type="match status" value="2"/>
</dbReference>
<evidence type="ECO:0000259" key="1">
    <source>
        <dbReference type="Pfam" id="PF05170"/>
    </source>
</evidence>
<proteinExistence type="predicted"/>